<sequence>MDQFYYQGLLEYIMSDVVEINEAISPGSGIEVKILHAENTKRVKKPKASELREEELDDLPHMYFSDDEHNIEFEGGVGLGGDAPINAETEAGVGLRGEASNNIKEVDEVDTWNRWAKTNPDSLDGEIWSGQSSKNANAQWVVNEVKETIRALRTTRPAGVKEMISRRYGVDISYYTLWNPWTIYMERIVGSYDEGYILQPKFMRQVLLASSGSLAKCSKDL</sequence>
<gene>
    <name evidence="1" type="ORF">GIB67_041001</name>
</gene>
<protein>
    <submittedName>
        <fullName evidence="1">Uncharacterized protein</fullName>
    </submittedName>
</protein>
<name>A0A7J7NBV7_9MAGN</name>
<keyword evidence="2" id="KW-1185">Reference proteome</keyword>
<dbReference type="Proteomes" id="UP000541444">
    <property type="component" value="Unassembled WGS sequence"/>
</dbReference>
<evidence type="ECO:0000313" key="1">
    <source>
        <dbReference type="EMBL" id="KAF6164749.1"/>
    </source>
</evidence>
<evidence type="ECO:0000313" key="2">
    <source>
        <dbReference type="Proteomes" id="UP000541444"/>
    </source>
</evidence>
<comment type="caution">
    <text evidence="1">The sequence shown here is derived from an EMBL/GenBank/DDBJ whole genome shotgun (WGS) entry which is preliminary data.</text>
</comment>
<dbReference type="AlphaFoldDB" id="A0A7J7NBV7"/>
<organism evidence="1 2">
    <name type="scientific">Kingdonia uniflora</name>
    <dbReference type="NCBI Taxonomy" id="39325"/>
    <lineage>
        <taxon>Eukaryota</taxon>
        <taxon>Viridiplantae</taxon>
        <taxon>Streptophyta</taxon>
        <taxon>Embryophyta</taxon>
        <taxon>Tracheophyta</taxon>
        <taxon>Spermatophyta</taxon>
        <taxon>Magnoliopsida</taxon>
        <taxon>Ranunculales</taxon>
        <taxon>Circaeasteraceae</taxon>
        <taxon>Kingdonia</taxon>
    </lineage>
</organism>
<proteinExistence type="predicted"/>
<accession>A0A7J7NBV7</accession>
<dbReference type="EMBL" id="JACGCM010000911">
    <property type="protein sequence ID" value="KAF6164749.1"/>
    <property type="molecule type" value="Genomic_DNA"/>
</dbReference>
<dbReference type="OrthoDB" id="1923067at2759"/>
<reference evidence="1 2" key="1">
    <citation type="journal article" date="2020" name="IScience">
        <title>Genome Sequencing of the Endangered Kingdonia uniflora (Circaeasteraceae, Ranunculales) Reveals Potential Mechanisms of Evolutionary Specialization.</title>
        <authorList>
            <person name="Sun Y."/>
            <person name="Deng T."/>
            <person name="Zhang A."/>
            <person name="Moore M.J."/>
            <person name="Landis J.B."/>
            <person name="Lin N."/>
            <person name="Zhang H."/>
            <person name="Zhang X."/>
            <person name="Huang J."/>
            <person name="Zhang X."/>
            <person name="Sun H."/>
            <person name="Wang H."/>
        </authorList>
    </citation>
    <scope>NUCLEOTIDE SEQUENCE [LARGE SCALE GENOMIC DNA]</scope>
    <source>
        <strain evidence="1">TB1705</strain>
        <tissue evidence="1">Leaf</tissue>
    </source>
</reference>